<protein>
    <submittedName>
        <fullName evidence="1">Uncharacterized protein</fullName>
    </submittedName>
</protein>
<gene>
    <name evidence="1" type="ORF">SCE1572_29160</name>
</gene>
<sequence length="51" mass="5386">MAHLRVLDGYTAVGRNALPDANGAVFGCFQVLVSNLGDRIEVGAKRLLDDG</sequence>
<evidence type="ECO:0000313" key="1">
    <source>
        <dbReference type="EMBL" id="AGP38188.1"/>
    </source>
</evidence>
<name>S4Y5J1_SORCE</name>
<evidence type="ECO:0000313" key="2">
    <source>
        <dbReference type="Proteomes" id="UP000014803"/>
    </source>
</evidence>
<dbReference type="HOGENOM" id="CLU_3103911_0_0_7"/>
<proteinExistence type="predicted"/>
<reference evidence="1 2" key="1">
    <citation type="journal article" date="2013" name="Sci. Rep.">
        <title>Extraordinary expansion of a Sorangium cellulosum genome from an alkaline milieu.</title>
        <authorList>
            <person name="Han K."/>
            <person name="Li Z.F."/>
            <person name="Peng R."/>
            <person name="Zhu L.P."/>
            <person name="Zhou T."/>
            <person name="Wang L.G."/>
            <person name="Li S.G."/>
            <person name="Zhang X.B."/>
            <person name="Hu W."/>
            <person name="Wu Z.H."/>
            <person name="Qin N."/>
            <person name="Li Y.Z."/>
        </authorList>
    </citation>
    <scope>NUCLEOTIDE SEQUENCE [LARGE SCALE GENOMIC DNA]</scope>
    <source>
        <strain evidence="1 2">So0157-2</strain>
    </source>
</reference>
<dbReference type="KEGG" id="scu:SCE1572_29160"/>
<dbReference type="EMBL" id="CP003969">
    <property type="protein sequence ID" value="AGP38188.1"/>
    <property type="molecule type" value="Genomic_DNA"/>
</dbReference>
<dbReference type="AlphaFoldDB" id="S4Y5J1"/>
<dbReference type="Proteomes" id="UP000014803">
    <property type="component" value="Chromosome"/>
</dbReference>
<organism evidence="1 2">
    <name type="scientific">Sorangium cellulosum So0157-2</name>
    <dbReference type="NCBI Taxonomy" id="1254432"/>
    <lineage>
        <taxon>Bacteria</taxon>
        <taxon>Pseudomonadati</taxon>
        <taxon>Myxococcota</taxon>
        <taxon>Polyangia</taxon>
        <taxon>Polyangiales</taxon>
        <taxon>Polyangiaceae</taxon>
        <taxon>Sorangium</taxon>
    </lineage>
</organism>
<accession>S4Y5J1</accession>